<comment type="caution">
    <text evidence="2">The sequence shown here is derived from an EMBL/GenBank/DDBJ whole genome shotgun (WGS) entry which is preliminary data.</text>
</comment>
<gene>
    <name evidence="2" type="ORF">PGLA2088_LOCUS1013</name>
</gene>
<evidence type="ECO:0000313" key="2">
    <source>
        <dbReference type="EMBL" id="CAE8630510.1"/>
    </source>
</evidence>
<evidence type="ECO:0000256" key="1">
    <source>
        <dbReference type="SAM" id="MobiDB-lite"/>
    </source>
</evidence>
<feature type="region of interest" description="Disordered" evidence="1">
    <location>
        <begin position="82"/>
        <end position="102"/>
    </location>
</feature>
<dbReference type="EMBL" id="CAJNNW010000752">
    <property type="protein sequence ID" value="CAE8630510.1"/>
    <property type="molecule type" value="Genomic_DNA"/>
</dbReference>
<evidence type="ECO:0000313" key="3">
    <source>
        <dbReference type="Proteomes" id="UP000626109"/>
    </source>
</evidence>
<proteinExistence type="predicted"/>
<reference evidence="2" key="1">
    <citation type="submission" date="2021-02" db="EMBL/GenBank/DDBJ databases">
        <authorList>
            <person name="Dougan E. K."/>
            <person name="Rhodes N."/>
            <person name="Thang M."/>
            <person name="Chan C."/>
        </authorList>
    </citation>
    <scope>NUCLEOTIDE SEQUENCE</scope>
</reference>
<feature type="compositionally biased region" description="Polar residues" evidence="1">
    <location>
        <begin position="194"/>
        <end position="203"/>
    </location>
</feature>
<dbReference type="AlphaFoldDB" id="A0A813GZ10"/>
<sequence>MPEESPENPAAKSPTDLEENYASAVAAFLAGGDVEDEDDDGFEVGSTLDEQDARLQQIQVSSVLQDAGEDAQQDALREFLGSPLSSTWPDEYSAGPWQPAETGIPSVMEQELAHVYSGEPWRSPDGQMEDAYAEHKNWQSDPGLLAMLEQQQQMAEASSAAGTQPAGGAMSSLHSPQRSPAQPPPNQMGQGQQLSASTRPKASLQLSAMIPEQESSGPGSGKAPLMNSKACLHRGEHVARILRRMSLGFEISAGDLDALNATMFNITKQHLDKGILPTISMLKQSLGEYKVQQRYIDSMEKLLAHGSNRYAFWVPTEGEIGIVLVEKSMSPPIKPKAAASFDTTLAAAVLERYKQAKAAKEHKSQPQPHHQVIQLQTQIPQVAPGFQFRPATSPPPGLATEPWQLCFWHLT</sequence>
<organism evidence="2 3">
    <name type="scientific">Polarella glacialis</name>
    <name type="common">Dinoflagellate</name>
    <dbReference type="NCBI Taxonomy" id="89957"/>
    <lineage>
        <taxon>Eukaryota</taxon>
        <taxon>Sar</taxon>
        <taxon>Alveolata</taxon>
        <taxon>Dinophyceae</taxon>
        <taxon>Suessiales</taxon>
        <taxon>Suessiaceae</taxon>
        <taxon>Polarella</taxon>
    </lineage>
</organism>
<name>A0A813GZ10_POLGL</name>
<feature type="region of interest" description="Disordered" evidence="1">
    <location>
        <begin position="151"/>
        <end position="203"/>
    </location>
</feature>
<feature type="compositionally biased region" description="Low complexity" evidence="1">
    <location>
        <begin position="151"/>
        <end position="161"/>
    </location>
</feature>
<protein>
    <submittedName>
        <fullName evidence="2">Uncharacterized protein</fullName>
    </submittedName>
</protein>
<dbReference type="Proteomes" id="UP000626109">
    <property type="component" value="Unassembled WGS sequence"/>
</dbReference>
<accession>A0A813GZ10</accession>